<comment type="caution">
    <text evidence="8">The sequence shown here is derived from an EMBL/GenBank/DDBJ whole genome shotgun (WGS) entry which is preliminary data.</text>
</comment>
<evidence type="ECO:0000256" key="5">
    <source>
        <dbReference type="ARBA" id="ARBA00023136"/>
    </source>
</evidence>
<feature type="transmembrane region" description="Helical" evidence="6">
    <location>
        <begin position="424"/>
        <end position="450"/>
    </location>
</feature>
<organism evidence="8 9">
    <name type="scientific">Candidatus Mailhella merdigallinarum</name>
    <dbReference type="NCBI Taxonomy" id="2838658"/>
    <lineage>
        <taxon>Bacteria</taxon>
        <taxon>Pseudomonadati</taxon>
        <taxon>Thermodesulfobacteriota</taxon>
        <taxon>Desulfovibrionia</taxon>
        <taxon>Desulfovibrionales</taxon>
        <taxon>Desulfovibrionaceae</taxon>
        <taxon>Mailhella</taxon>
    </lineage>
</organism>
<feature type="transmembrane region" description="Helical" evidence="6">
    <location>
        <begin position="273"/>
        <end position="292"/>
    </location>
</feature>
<feature type="transmembrane region" description="Helical" evidence="6">
    <location>
        <begin position="82"/>
        <end position="103"/>
    </location>
</feature>
<keyword evidence="4 6" id="KW-1133">Transmembrane helix</keyword>
<name>A0A9D2KLC8_9BACT</name>
<accession>A0A9D2KLC8</accession>
<dbReference type="Pfam" id="PF03600">
    <property type="entry name" value="CitMHS"/>
    <property type="match status" value="1"/>
</dbReference>
<evidence type="ECO:0000256" key="2">
    <source>
        <dbReference type="ARBA" id="ARBA00022448"/>
    </source>
</evidence>
<comment type="subcellular location">
    <subcellularLocation>
        <location evidence="1">Membrane</location>
        <topology evidence="1">Multi-pass membrane protein</topology>
    </subcellularLocation>
</comment>
<dbReference type="Proteomes" id="UP000824225">
    <property type="component" value="Unassembled WGS sequence"/>
</dbReference>
<evidence type="ECO:0000313" key="9">
    <source>
        <dbReference type="Proteomes" id="UP000824225"/>
    </source>
</evidence>
<evidence type="ECO:0000256" key="3">
    <source>
        <dbReference type="ARBA" id="ARBA00022692"/>
    </source>
</evidence>
<dbReference type="GO" id="GO:0022857">
    <property type="term" value="F:transmembrane transporter activity"/>
    <property type="evidence" value="ECO:0007669"/>
    <property type="project" value="TreeGrafter"/>
</dbReference>
<dbReference type="PANTHER" id="PTHR10283">
    <property type="entry name" value="SOLUTE CARRIER FAMILY 13 MEMBER"/>
    <property type="match status" value="1"/>
</dbReference>
<dbReference type="GO" id="GO:0005886">
    <property type="term" value="C:plasma membrane"/>
    <property type="evidence" value="ECO:0007669"/>
    <property type="project" value="TreeGrafter"/>
</dbReference>
<dbReference type="PANTHER" id="PTHR10283:SF125">
    <property type="entry name" value="MG(2+)_CITRATE COMPLEX SECONDARY TRANSPORTER"/>
    <property type="match status" value="1"/>
</dbReference>
<proteinExistence type="predicted"/>
<feature type="transmembrane region" description="Helical" evidence="6">
    <location>
        <begin position="43"/>
        <end position="70"/>
    </location>
</feature>
<feature type="domain" description="Citrate transporter-like" evidence="7">
    <location>
        <begin position="56"/>
        <end position="356"/>
    </location>
</feature>
<keyword evidence="3 6" id="KW-0812">Transmembrane</keyword>
<feature type="transmembrane region" description="Helical" evidence="6">
    <location>
        <begin position="219"/>
        <end position="244"/>
    </location>
</feature>
<keyword evidence="2" id="KW-0813">Transport</keyword>
<reference evidence="8" key="2">
    <citation type="submission" date="2021-04" db="EMBL/GenBank/DDBJ databases">
        <authorList>
            <person name="Gilroy R."/>
        </authorList>
    </citation>
    <scope>NUCLEOTIDE SEQUENCE</scope>
    <source>
        <strain evidence="8">CHK186-16707</strain>
    </source>
</reference>
<reference evidence="8" key="1">
    <citation type="journal article" date="2021" name="PeerJ">
        <title>Extensive microbial diversity within the chicken gut microbiome revealed by metagenomics and culture.</title>
        <authorList>
            <person name="Gilroy R."/>
            <person name="Ravi A."/>
            <person name="Getino M."/>
            <person name="Pursley I."/>
            <person name="Horton D.L."/>
            <person name="Alikhan N.F."/>
            <person name="Baker D."/>
            <person name="Gharbi K."/>
            <person name="Hall N."/>
            <person name="Watson M."/>
            <person name="Adriaenssens E.M."/>
            <person name="Foster-Nyarko E."/>
            <person name="Jarju S."/>
            <person name="Secka A."/>
            <person name="Antonio M."/>
            <person name="Oren A."/>
            <person name="Chaudhuri R.R."/>
            <person name="La Ragione R."/>
            <person name="Hildebrand F."/>
            <person name="Pallen M.J."/>
        </authorList>
    </citation>
    <scope>NUCLEOTIDE SEQUENCE</scope>
    <source>
        <strain evidence="8">CHK186-16707</strain>
    </source>
</reference>
<feature type="transmembrane region" description="Helical" evidence="6">
    <location>
        <begin position="462"/>
        <end position="488"/>
    </location>
</feature>
<feature type="transmembrane region" description="Helical" evidence="6">
    <location>
        <begin position="304"/>
        <end position="323"/>
    </location>
</feature>
<dbReference type="InterPro" id="IPR004680">
    <property type="entry name" value="Cit_transptr-like_dom"/>
</dbReference>
<evidence type="ECO:0000256" key="4">
    <source>
        <dbReference type="ARBA" id="ARBA00022989"/>
    </source>
</evidence>
<sequence length="490" mass="52865">MKKEVQDSGGHPIFYVHLAVFLLITFGMGFLPAPGLPPQGMKILGVFLGLVYGWTFLSFTWPSMVCLLALGFTGYATPTEVLVQGFANPVVLFVIFILIFTSYCNQSGLNELLAKWVISRRIFAGGHPWLFAGCVLIGAFISSFLVDPVPVVFLFFSILYTMFKDIGFKKGDNYPAYLLVGVCVAGCLSALCKPWNPQNLPGITALKNISGGAAVIDNVTLIVVAFPACIVALLLFVLAVRFMLRPDVKQFSNLTPEYLAKLRGDLRMGKKEGVAAAAVFAFLCLMLLPNLLPSDWASMKFLNLFALGTGMILILSILSIIRIDHKPVFDFQSCSEGINWNVIWMFASSIPVSSALGSPEAGLEPLIKEFMGSYFSSGSSLLTLVLFMICVNLITQIAHNVAVIIVAAPIVWNLSQTAGFNPVGFYLLVILSAGIAFVTPAASIIGAISFSNGEWIGVQRAFKVGFIGNFICLGCLIALGLPLVLLLVGI</sequence>
<dbReference type="EMBL" id="DXAN01000017">
    <property type="protein sequence ID" value="HJA08626.1"/>
    <property type="molecule type" value="Genomic_DNA"/>
</dbReference>
<gene>
    <name evidence="8" type="ORF">H9962_05490</name>
</gene>
<feature type="transmembrane region" description="Helical" evidence="6">
    <location>
        <begin position="129"/>
        <end position="162"/>
    </location>
</feature>
<keyword evidence="5 6" id="KW-0472">Membrane</keyword>
<evidence type="ECO:0000259" key="7">
    <source>
        <dbReference type="Pfam" id="PF03600"/>
    </source>
</evidence>
<evidence type="ECO:0000313" key="8">
    <source>
        <dbReference type="EMBL" id="HJA08626.1"/>
    </source>
</evidence>
<evidence type="ECO:0000256" key="6">
    <source>
        <dbReference type="SAM" id="Phobius"/>
    </source>
</evidence>
<feature type="transmembrane region" description="Helical" evidence="6">
    <location>
        <begin position="381"/>
        <end position="412"/>
    </location>
</feature>
<feature type="transmembrane region" description="Helical" evidence="6">
    <location>
        <begin position="12"/>
        <end position="31"/>
    </location>
</feature>
<evidence type="ECO:0000256" key="1">
    <source>
        <dbReference type="ARBA" id="ARBA00004141"/>
    </source>
</evidence>
<dbReference type="AlphaFoldDB" id="A0A9D2KLC8"/>
<protein>
    <recommendedName>
        <fullName evidence="7">Citrate transporter-like domain-containing protein</fullName>
    </recommendedName>
</protein>